<dbReference type="InterPro" id="IPR008949">
    <property type="entry name" value="Isoprenoid_synthase_dom_sf"/>
</dbReference>
<feature type="non-terminal residue" evidence="3">
    <location>
        <position position="202"/>
    </location>
</feature>
<organism evidence="3 4">
    <name type="scientific">Aspergillus carbonarius (strain ITEM 5010)</name>
    <dbReference type="NCBI Taxonomy" id="602072"/>
    <lineage>
        <taxon>Eukaryota</taxon>
        <taxon>Fungi</taxon>
        <taxon>Dikarya</taxon>
        <taxon>Ascomycota</taxon>
        <taxon>Pezizomycotina</taxon>
        <taxon>Eurotiomycetes</taxon>
        <taxon>Eurotiomycetidae</taxon>
        <taxon>Eurotiales</taxon>
        <taxon>Aspergillaceae</taxon>
        <taxon>Aspergillus</taxon>
        <taxon>Aspergillus subgen. Circumdati</taxon>
    </lineage>
</organism>
<dbReference type="Gene3D" id="1.10.600.10">
    <property type="entry name" value="Farnesyl Diphosphate Synthase"/>
    <property type="match status" value="1"/>
</dbReference>
<sequence length="202" mass="23371">MDFISSGELSTILVNFLDRFGYNDQANLSSYDLQAIYDYTLRFLPKEESIVRSLSEYVHCTFPFLPLEIRKAVAVYDSFQMSVDDIPVEEHDSLYELCLRLSERREIEHPAWKGLFAFFPTVLQFYGPYAQTTIFRGAVEFIQATSVERTLFKGYPGSNYPSYIRRMSAQGPVQAAICFPESEFPQERYLPIIVSLEAELEF</sequence>
<accession>A0A1R3RFN8</accession>
<keyword evidence="4" id="KW-1185">Reference proteome</keyword>
<evidence type="ECO:0000256" key="1">
    <source>
        <dbReference type="ARBA" id="ARBA00007946"/>
    </source>
</evidence>
<dbReference type="OrthoDB" id="2998174at2759"/>
<evidence type="ECO:0008006" key="5">
    <source>
        <dbReference type="Google" id="ProtNLM"/>
    </source>
</evidence>
<gene>
    <name evidence="3" type="ORF">ASPCADRAFT_31256</name>
</gene>
<dbReference type="AlphaFoldDB" id="A0A1R3RFN8"/>
<evidence type="ECO:0000313" key="4">
    <source>
        <dbReference type="Proteomes" id="UP000188318"/>
    </source>
</evidence>
<dbReference type="EMBL" id="KV907504">
    <property type="protein sequence ID" value="OOF93299.1"/>
    <property type="molecule type" value="Genomic_DNA"/>
</dbReference>
<dbReference type="VEuPathDB" id="FungiDB:ASPCADRAFT_31256"/>
<evidence type="ECO:0000256" key="2">
    <source>
        <dbReference type="ARBA" id="ARBA00023239"/>
    </source>
</evidence>
<evidence type="ECO:0000313" key="3">
    <source>
        <dbReference type="EMBL" id="OOF93299.1"/>
    </source>
</evidence>
<reference evidence="4" key="1">
    <citation type="journal article" date="2017" name="Genome Biol.">
        <title>Comparative genomics reveals high biological diversity and specific adaptations in the industrially and medically important fungal genus Aspergillus.</title>
        <authorList>
            <person name="de Vries R.P."/>
            <person name="Riley R."/>
            <person name="Wiebenga A."/>
            <person name="Aguilar-Osorio G."/>
            <person name="Amillis S."/>
            <person name="Uchima C.A."/>
            <person name="Anderluh G."/>
            <person name="Asadollahi M."/>
            <person name="Askin M."/>
            <person name="Barry K."/>
            <person name="Battaglia E."/>
            <person name="Bayram O."/>
            <person name="Benocci T."/>
            <person name="Braus-Stromeyer S.A."/>
            <person name="Caldana C."/>
            <person name="Canovas D."/>
            <person name="Cerqueira G.C."/>
            <person name="Chen F."/>
            <person name="Chen W."/>
            <person name="Choi C."/>
            <person name="Clum A."/>
            <person name="Dos Santos R.A."/>
            <person name="Damasio A.R."/>
            <person name="Diallinas G."/>
            <person name="Emri T."/>
            <person name="Fekete E."/>
            <person name="Flipphi M."/>
            <person name="Freyberg S."/>
            <person name="Gallo A."/>
            <person name="Gournas C."/>
            <person name="Habgood R."/>
            <person name="Hainaut M."/>
            <person name="Harispe M.L."/>
            <person name="Henrissat B."/>
            <person name="Hilden K.S."/>
            <person name="Hope R."/>
            <person name="Hossain A."/>
            <person name="Karabika E."/>
            <person name="Karaffa L."/>
            <person name="Karanyi Z."/>
            <person name="Krasevec N."/>
            <person name="Kuo A."/>
            <person name="Kusch H."/>
            <person name="LaButti K."/>
            <person name="Lagendijk E.L."/>
            <person name="Lapidus A."/>
            <person name="Levasseur A."/>
            <person name="Lindquist E."/>
            <person name="Lipzen A."/>
            <person name="Logrieco A.F."/>
            <person name="MacCabe A."/>
            <person name="Maekelae M.R."/>
            <person name="Malavazi I."/>
            <person name="Melin P."/>
            <person name="Meyer V."/>
            <person name="Mielnichuk N."/>
            <person name="Miskei M."/>
            <person name="Molnar A.P."/>
            <person name="Mule G."/>
            <person name="Ngan C.Y."/>
            <person name="Orejas M."/>
            <person name="Orosz E."/>
            <person name="Ouedraogo J.P."/>
            <person name="Overkamp K.M."/>
            <person name="Park H.-S."/>
            <person name="Perrone G."/>
            <person name="Piumi F."/>
            <person name="Punt P.J."/>
            <person name="Ram A.F."/>
            <person name="Ramon A."/>
            <person name="Rauscher S."/>
            <person name="Record E."/>
            <person name="Riano-Pachon D.M."/>
            <person name="Robert V."/>
            <person name="Roehrig J."/>
            <person name="Ruller R."/>
            <person name="Salamov A."/>
            <person name="Salih N.S."/>
            <person name="Samson R.A."/>
            <person name="Sandor E."/>
            <person name="Sanguinetti M."/>
            <person name="Schuetze T."/>
            <person name="Sepcic K."/>
            <person name="Shelest E."/>
            <person name="Sherlock G."/>
            <person name="Sophianopoulou V."/>
            <person name="Squina F.M."/>
            <person name="Sun H."/>
            <person name="Susca A."/>
            <person name="Todd R.B."/>
            <person name="Tsang A."/>
            <person name="Unkles S.E."/>
            <person name="van de Wiele N."/>
            <person name="van Rossen-Uffink D."/>
            <person name="Oliveira J.V."/>
            <person name="Vesth T.C."/>
            <person name="Visser J."/>
            <person name="Yu J.-H."/>
            <person name="Zhou M."/>
            <person name="Andersen M.R."/>
            <person name="Archer D.B."/>
            <person name="Baker S.E."/>
            <person name="Benoit I."/>
            <person name="Brakhage A.A."/>
            <person name="Braus G.H."/>
            <person name="Fischer R."/>
            <person name="Frisvad J.C."/>
            <person name="Goldman G.H."/>
            <person name="Houbraken J."/>
            <person name="Oakley B."/>
            <person name="Pocsi I."/>
            <person name="Scazzocchio C."/>
            <person name="Seiboth B."/>
            <person name="vanKuyk P.A."/>
            <person name="Wortman J."/>
            <person name="Dyer P.S."/>
            <person name="Grigoriev I.V."/>
        </authorList>
    </citation>
    <scope>NUCLEOTIDE SEQUENCE [LARGE SCALE GENOMIC DNA]</scope>
    <source>
        <strain evidence="4">ITEM 5010</strain>
    </source>
</reference>
<name>A0A1R3RFN8_ASPC5</name>
<dbReference type="Pfam" id="PF06330">
    <property type="entry name" value="TRI5"/>
    <property type="match status" value="1"/>
</dbReference>
<dbReference type="GO" id="GO:0016838">
    <property type="term" value="F:carbon-oxygen lyase activity, acting on phosphates"/>
    <property type="evidence" value="ECO:0007669"/>
    <property type="project" value="InterPro"/>
</dbReference>
<keyword evidence="2" id="KW-0456">Lyase</keyword>
<protein>
    <recommendedName>
        <fullName evidence="5">Terpenoid synthase</fullName>
    </recommendedName>
</protein>
<dbReference type="OMA" id="FPQERYL"/>
<proteinExistence type="inferred from homology"/>
<comment type="similarity">
    <text evidence="1">Belongs to the trichodiene synthase family.</text>
</comment>
<dbReference type="STRING" id="602072.A0A1R3RFN8"/>
<dbReference type="SUPFAM" id="SSF48576">
    <property type="entry name" value="Terpenoid synthases"/>
    <property type="match status" value="1"/>
</dbReference>
<dbReference type="Proteomes" id="UP000188318">
    <property type="component" value="Unassembled WGS sequence"/>
</dbReference>
<dbReference type="InterPro" id="IPR024652">
    <property type="entry name" value="Trichodiene_synth"/>
</dbReference>